<keyword evidence="7 11" id="KW-0963">Cytoplasm</keyword>
<dbReference type="Pfam" id="PF00156">
    <property type="entry name" value="Pribosyltran"/>
    <property type="match status" value="1"/>
</dbReference>
<comment type="catalytic activity">
    <reaction evidence="1 11">
        <text>AMP + diphosphate = 5-phospho-alpha-D-ribose 1-diphosphate + adenine</text>
        <dbReference type="Rhea" id="RHEA:16609"/>
        <dbReference type="ChEBI" id="CHEBI:16708"/>
        <dbReference type="ChEBI" id="CHEBI:33019"/>
        <dbReference type="ChEBI" id="CHEBI:58017"/>
        <dbReference type="ChEBI" id="CHEBI:456215"/>
        <dbReference type="EC" id="2.4.2.7"/>
    </reaction>
</comment>
<dbReference type="AlphaFoldDB" id="A0A0W0W6W4"/>
<proteinExistence type="inferred from homology"/>
<dbReference type="EC" id="2.4.2.7" evidence="6 11"/>
<dbReference type="InterPro" id="IPR000836">
    <property type="entry name" value="PRTase_dom"/>
</dbReference>
<dbReference type="UniPathway" id="UPA00588">
    <property type="reaction ID" value="UER00646"/>
</dbReference>
<dbReference type="GO" id="GO:0016208">
    <property type="term" value="F:AMP binding"/>
    <property type="evidence" value="ECO:0007669"/>
    <property type="project" value="TreeGrafter"/>
</dbReference>
<comment type="subunit">
    <text evidence="11">Homodimer.</text>
</comment>
<organism evidence="13 14">
    <name type="scientific">Legionella maceachernii</name>
    <dbReference type="NCBI Taxonomy" id="466"/>
    <lineage>
        <taxon>Bacteria</taxon>
        <taxon>Pseudomonadati</taxon>
        <taxon>Pseudomonadota</taxon>
        <taxon>Gammaproteobacteria</taxon>
        <taxon>Legionellales</taxon>
        <taxon>Legionellaceae</taxon>
        <taxon>Legionella</taxon>
    </lineage>
</organism>
<dbReference type="GO" id="GO:0002055">
    <property type="term" value="F:adenine binding"/>
    <property type="evidence" value="ECO:0007669"/>
    <property type="project" value="TreeGrafter"/>
</dbReference>
<evidence type="ECO:0000256" key="11">
    <source>
        <dbReference type="HAMAP-Rule" id="MF_00004"/>
    </source>
</evidence>
<comment type="subcellular location">
    <subcellularLocation>
        <location evidence="3 11">Cytoplasm</location>
    </subcellularLocation>
</comment>
<dbReference type="InterPro" id="IPR050054">
    <property type="entry name" value="UPRTase/APRTase"/>
</dbReference>
<feature type="domain" description="Phosphoribosyltransferase" evidence="12">
    <location>
        <begin position="32"/>
        <end position="157"/>
    </location>
</feature>
<evidence type="ECO:0000256" key="7">
    <source>
        <dbReference type="ARBA" id="ARBA00022490"/>
    </source>
</evidence>
<sequence length="179" mass="19782">MQKGERMNIESQIRTIPDYPVPGVMFRDITTLLKCSKAFHETISLLAERYQHSNVEKIVGIESRGFIFGASLADRLKTGFVPIRKKGKLPYETVSQEYSLEYGTDTIEVHTDAVGPGEKILIIDDLIATGGTALAAYELMKKMKAMVLSCCFIVDLPGLGGRKRLEAEGIDVFSLCSFA</sequence>
<comment type="similarity">
    <text evidence="5 11">Belongs to the purine/pyrimidine phosphoribosyltransferase family.</text>
</comment>
<accession>A0A0W0W6W4</accession>
<evidence type="ECO:0000256" key="2">
    <source>
        <dbReference type="ARBA" id="ARBA00003968"/>
    </source>
</evidence>
<comment type="function">
    <text evidence="2 11">Catalyzes a salvage reaction resulting in the formation of AMP, that is energically less costly than de novo synthesis.</text>
</comment>
<evidence type="ECO:0000256" key="5">
    <source>
        <dbReference type="ARBA" id="ARBA00008391"/>
    </source>
</evidence>
<dbReference type="GO" id="GO:0006168">
    <property type="term" value="P:adenine salvage"/>
    <property type="evidence" value="ECO:0007669"/>
    <property type="project" value="InterPro"/>
</dbReference>
<dbReference type="PATRIC" id="fig|466.6.peg.1091"/>
<dbReference type="HAMAP" id="MF_00004">
    <property type="entry name" value="Aden_phosphoribosyltr"/>
    <property type="match status" value="1"/>
</dbReference>
<dbReference type="SUPFAM" id="SSF53271">
    <property type="entry name" value="PRTase-like"/>
    <property type="match status" value="1"/>
</dbReference>
<dbReference type="GO" id="GO:0006166">
    <property type="term" value="P:purine ribonucleoside salvage"/>
    <property type="evidence" value="ECO:0007669"/>
    <property type="project" value="UniProtKB-UniRule"/>
</dbReference>
<keyword evidence="14" id="KW-1185">Reference proteome</keyword>
<dbReference type="NCBIfam" id="NF002636">
    <property type="entry name" value="PRK02304.1-5"/>
    <property type="match status" value="1"/>
</dbReference>
<dbReference type="InterPro" id="IPR005764">
    <property type="entry name" value="Ade_phspho_trans"/>
</dbReference>
<reference evidence="13 14" key="1">
    <citation type="submission" date="2015-11" db="EMBL/GenBank/DDBJ databases">
        <title>Genomic analysis of 38 Legionella species identifies large and diverse effector repertoires.</title>
        <authorList>
            <person name="Burstein D."/>
            <person name="Amaro F."/>
            <person name="Zusman T."/>
            <person name="Lifshitz Z."/>
            <person name="Cohen O."/>
            <person name="Gilbert J.A."/>
            <person name="Pupko T."/>
            <person name="Shuman H.A."/>
            <person name="Segal G."/>
        </authorList>
    </citation>
    <scope>NUCLEOTIDE SEQUENCE [LARGE SCALE GENOMIC DNA]</scope>
    <source>
        <strain evidence="13 14">PX-1-G2-E2</strain>
    </source>
</reference>
<evidence type="ECO:0000256" key="1">
    <source>
        <dbReference type="ARBA" id="ARBA00000868"/>
    </source>
</evidence>
<evidence type="ECO:0000259" key="12">
    <source>
        <dbReference type="Pfam" id="PF00156"/>
    </source>
</evidence>
<dbReference type="PANTHER" id="PTHR32315:SF3">
    <property type="entry name" value="ADENINE PHOSPHORIBOSYLTRANSFERASE"/>
    <property type="match status" value="1"/>
</dbReference>
<evidence type="ECO:0000313" key="13">
    <source>
        <dbReference type="EMBL" id="KTD27966.1"/>
    </source>
</evidence>
<evidence type="ECO:0000256" key="3">
    <source>
        <dbReference type="ARBA" id="ARBA00004496"/>
    </source>
</evidence>
<dbReference type="Gene3D" id="3.40.50.2020">
    <property type="match status" value="1"/>
</dbReference>
<keyword evidence="10 11" id="KW-0660">Purine salvage</keyword>
<dbReference type="GO" id="GO:0003999">
    <property type="term" value="F:adenine phosphoribosyltransferase activity"/>
    <property type="evidence" value="ECO:0007669"/>
    <property type="project" value="UniProtKB-UniRule"/>
</dbReference>
<evidence type="ECO:0000256" key="10">
    <source>
        <dbReference type="ARBA" id="ARBA00022726"/>
    </source>
</evidence>
<dbReference type="CDD" id="cd06223">
    <property type="entry name" value="PRTases_typeI"/>
    <property type="match status" value="1"/>
</dbReference>
<dbReference type="STRING" id="466.Lmac_1025"/>
<dbReference type="NCBIfam" id="NF002634">
    <property type="entry name" value="PRK02304.1-3"/>
    <property type="match status" value="1"/>
</dbReference>
<gene>
    <name evidence="11 13" type="primary">apt</name>
    <name evidence="13" type="ORF">Lmac_1025</name>
</gene>
<evidence type="ECO:0000256" key="8">
    <source>
        <dbReference type="ARBA" id="ARBA00022676"/>
    </source>
</evidence>
<dbReference type="PANTHER" id="PTHR32315">
    <property type="entry name" value="ADENINE PHOSPHORIBOSYLTRANSFERASE"/>
    <property type="match status" value="1"/>
</dbReference>
<dbReference type="NCBIfam" id="TIGR01090">
    <property type="entry name" value="apt"/>
    <property type="match status" value="1"/>
</dbReference>
<keyword evidence="8 11" id="KW-0328">Glycosyltransferase</keyword>
<dbReference type="GO" id="GO:0044209">
    <property type="term" value="P:AMP salvage"/>
    <property type="evidence" value="ECO:0007669"/>
    <property type="project" value="UniProtKB-UniRule"/>
</dbReference>
<evidence type="ECO:0000256" key="6">
    <source>
        <dbReference type="ARBA" id="ARBA00011893"/>
    </source>
</evidence>
<dbReference type="Proteomes" id="UP000054908">
    <property type="component" value="Unassembled WGS sequence"/>
</dbReference>
<evidence type="ECO:0000313" key="14">
    <source>
        <dbReference type="Proteomes" id="UP000054908"/>
    </source>
</evidence>
<protein>
    <recommendedName>
        <fullName evidence="6 11">Adenine phosphoribosyltransferase</fullName>
        <shortName evidence="11">APRT</shortName>
        <ecNumber evidence="6 11">2.4.2.7</ecNumber>
    </recommendedName>
</protein>
<evidence type="ECO:0000256" key="4">
    <source>
        <dbReference type="ARBA" id="ARBA00004659"/>
    </source>
</evidence>
<dbReference type="EMBL" id="LNYL01000027">
    <property type="protein sequence ID" value="KTD27966.1"/>
    <property type="molecule type" value="Genomic_DNA"/>
</dbReference>
<keyword evidence="9 11" id="KW-0808">Transferase</keyword>
<comment type="caution">
    <text evidence="13">The sequence shown here is derived from an EMBL/GenBank/DDBJ whole genome shotgun (WGS) entry which is preliminary data.</text>
</comment>
<dbReference type="FunFam" id="3.40.50.2020:FF:000021">
    <property type="entry name" value="Adenine phosphoribosyltransferase"/>
    <property type="match status" value="1"/>
</dbReference>
<evidence type="ECO:0000256" key="9">
    <source>
        <dbReference type="ARBA" id="ARBA00022679"/>
    </source>
</evidence>
<comment type="pathway">
    <text evidence="4 11">Purine metabolism; AMP biosynthesis via salvage pathway; AMP from adenine: step 1/1.</text>
</comment>
<dbReference type="GO" id="GO:0005737">
    <property type="term" value="C:cytoplasm"/>
    <property type="evidence" value="ECO:0007669"/>
    <property type="project" value="UniProtKB-SubCell"/>
</dbReference>
<dbReference type="InterPro" id="IPR029057">
    <property type="entry name" value="PRTase-like"/>
</dbReference>
<name>A0A0W0W6W4_9GAMM</name>